<gene>
    <name evidence="1" type="ORF">KK078_12525</name>
</gene>
<accession>A0AAP2DDG8</accession>
<dbReference type="AlphaFoldDB" id="A0AAP2DDG8"/>
<organism evidence="1 2">
    <name type="scientific">Dawidia soli</name>
    <dbReference type="NCBI Taxonomy" id="2782352"/>
    <lineage>
        <taxon>Bacteria</taxon>
        <taxon>Pseudomonadati</taxon>
        <taxon>Bacteroidota</taxon>
        <taxon>Cytophagia</taxon>
        <taxon>Cytophagales</taxon>
        <taxon>Chryseotaleaceae</taxon>
        <taxon>Dawidia</taxon>
    </lineage>
</organism>
<comment type="caution">
    <text evidence="1">The sequence shown here is derived from an EMBL/GenBank/DDBJ whole genome shotgun (WGS) entry which is preliminary data.</text>
</comment>
<evidence type="ECO:0000313" key="1">
    <source>
        <dbReference type="EMBL" id="MBT1687387.1"/>
    </source>
</evidence>
<protein>
    <submittedName>
        <fullName evidence="1">Uncharacterized protein</fullName>
    </submittedName>
</protein>
<name>A0AAP2DDG8_9BACT</name>
<keyword evidence="2" id="KW-1185">Reference proteome</keyword>
<dbReference type="Proteomes" id="UP001319180">
    <property type="component" value="Unassembled WGS sequence"/>
</dbReference>
<dbReference type="EMBL" id="JAHESC010000016">
    <property type="protein sequence ID" value="MBT1687387.1"/>
    <property type="molecule type" value="Genomic_DNA"/>
</dbReference>
<sequence length="788" mass="90697">MNNHYIYKFNYTEKESGVDTVVSATVIFCDRDQINQITLAAAIKKFYEHNAQSDKIFVIARIGMEAVITKTFVEELDTTFKGIPKRQETHLIDNLFLATFKQSGDLNLIYPVSRKIPTGFLKNYINEGLQSIFISRGGLISSSGSSHHYVFPSGKHCDKFLRTGNILLFSSEIYFIAFSLLKHFDFNQHTQIYCDTSTINSIAFALTDLVNRFQKEENRKQIPIESFSSYDGLYKNDLGYKKNAFLLISASTSANIINYILENHSEIERKNIVVLYYLGKDRSLNIADKIACNLTFSKTNPNGIISYPTFKSEDCEFCQRGSVPVEVKGYSFLLEQPKINRILFNIKDPDRGLSKFVEQFKSQKKSNTILKVHYKENSNDKYEIYIDYSEILNGVQNNRYESYRAKLNAYINQYIPSNTKYIVHLEDTASKDLANYILSIVEKNYLQKNRPKKIAQDQLNQIDKGSEGAVVVVGSCITNGKNLLYISRALRNYHSLRIIYFVGITRTKNKEFLDNLKKNLKQGTYGSESSTFIEVESIFCENTSKKSSWSIEIEFLKDFISYLKNNFANNSKTSQQYLFERKNKIETGGGNKSRGLSEDIFYARVVSGKYQPLRIRKNFAFFDFSNYVDDVTQSEIYYTISSIINSLRTSDKTDRNLRQTAYVRNIIEPGNFNRFNDGIIQASILRAAKSDELIYSIDADLSSEMRGILQTVIKYHKEEQGEALLEFLYAIASKKMSLKRDDLITVINTLENECTDKIFIHFGAFIRARIIESENTKNKRTKRAKNTF</sequence>
<reference evidence="1 2" key="1">
    <citation type="submission" date="2021-05" db="EMBL/GenBank/DDBJ databases">
        <title>A Polyphasic approach of four new species of the genus Ohtaekwangia: Ohtaekwangia histidinii sp. nov., Ohtaekwangia cretensis sp. nov., Ohtaekwangia indiensis sp. nov., Ohtaekwangia reichenbachii sp. nov. from diverse environment.</title>
        <authorList>
            <person name="Octaviana S."/>
        </authorList>
    </citation>
    <scope>NUCLEOTIDE SEQUENCE [LARGE SCALE GENOMIC DNA]</scope>
    <source>
        <strain evidence="1 2">PWU37</strain>
    </source>
</reference>
<dbReference type="RefSeq" id="WP_254090616.1">
    <property type="nucleotide sequence ID" value="NZ_JAHESC010000016.1"/>
</dbReference>
<evidence type="ECO:0000313" key="2">
    <source>
        <dbReference type="Proteomes" id="UP001319180"/>
    </source>
</evidence>
<proteinExistence type="predicted"/>